<proteinExistence type="predicted"/>
<keyword evidence="2" id="KW-1185">Reference proteome</keyword>
<dbReference type="EMBL" id="SWKV01000033">
    <property type="protein sequence ID" value="KAF3038999.1"/>
    <property type="molecule type" value="Genomic_DNA"/>
</dbReference>
<sequence length="106" mass="11655">MTDCNVYSKVNGISEGAQSLMTTTDTIYWTKSTLDSANRLIFVGTPFYDQVQQNQKQLAAKTGKSNFPGRAMFATQAEIDVCSAWGAGVTPHVFMTSARDYVKDTK</sequence>
<evidence type="ECO:0000313" key="1">
    <source>
        <dbReference type="EMBL" id="KAF3038999.1"/>
    </source>
</evidence>
<comment type="caution">
    <text evidence="1">The sequence shown here is derived from an EMBL/GenBank/DDBJ whole genome shotgun (WGS) entry which is preliminary data.</text>
</comment>
<reference evidence="1" key="1">
    <citation type="submission" date="2019-04" db="EMBL/GenBank/DDBJ databases">
        <title>Sequencing of skin fungus with MAO and IRED activity.</title>
        <authorList>
            <person name="Marsaioli A.J."/>
            <person name="Bonatto J.M.C."/>
            <person name="Reis Junior O."/>
        </authorList>
    </citation>
    <scope>NUCLEOTIDE SEQUENCE</scope>
    <source>
        <strain evidence="1">28M1</strain>
    </source>
</reference>
<organism evidence="1 2">
    <name type="scientific">Didymella heteroderae</name>
    <dbReference type="NCBI Taxonomy" id="1769908"/>
    <lineage>
        <taxon>Eukaryota</taxon>
        <taxon>Fungi</taxon>
        <taxon>Dikarya</taxon>
        <taxon>Ascomycota</taxon>
        <taxon>Pezizomycotina</taxon>
        <taxon>Dothideomycetes</taxon>
        <taxon>Pleosporomycetidae</taxon>
        <taxon>Pleosporales</taxon>
        <taxon>Pleosporineae</taxon>
        <taxon>Didymellaceae</taxon>
        <taxon>Didymella</taxon>
    </lineage>
</organism>
<name>A0A9P4WQI2_9PLEO</name>
<gene>
    <name evidence="1" type="ORF">E8E12_004989</name>
</gene>
<dbReference type="AlphaFoldDB" id="A0A9P4WQI2"/>
<protein>
    <submittedName>
        <fullName evidence="1">Uncharacterized protein</fullName>
    </submittedName>
</protein>
<dbReference type="Proteomes" id="UP000758155">
    <property type="component" value="Unassembled WGS sequence"/>
</dbReference>
<accession>A0A9P4WQI2</accession>
<dbReference type="OrthoDB" id="10489490at2759"/>
<evidence type="ECO:0000313" key="2">
    <source>
        <dbReference type="Proteomes" id="UP000758155"/>
    </source>
</evidence>